<dbReference type="GO" id="GO:0004423">
    <property type="term" value="F:iduronate-2-sulfatase activity"/>
    <property type="evidence" value="ECO:0007669"/>
    <property type="project" value="InterPro"/>
</dbReference>
<evidence type="ECO:0000256" key="4">
    <source>
        <dbReference type="ARBA" id="ARBA00022729"/>
    </source>
</evidence>
<dbReference type="GO" id="GO:0046872">
    <property type="term" value="F:metal ion binding"/>
    <property type="evidence" value="ECO:0007669"/>
    <property type="project" value="UniProtKB-KW"/>
</dbReference>
<evidence type="ECO:0000256" key="6">
    <source>
        <dbReference type="ARBA" id="ARBA00022837"/>
    </source>
</evidence>
<dbReference type="Gene3D" id="3.20.20.80">
    <property type="entry name" value="Glycosidases"/>
    <property type="match status" value="1"/>
</dbReference>
<keyword evidence="6" id="KW-0106">Calcium</keyword>
<dbReference type="PANTHER" id="PTHR45953:SF1">
    <property type="entry name" value="IDURONATE 2-SULFATASE"/>
    <property type="match status" value="1"/>
</dbReference>
<protein>
    <submittedName>
        <fullName evidence="11">Sulfatase</fullName>
    </submittedName>
</protein>
<dbReference type="Gene3D" id="3.40.720.10">
    <property type="entry name" value="Alkaline Phosphatase, subunit A"/>
    <property type="match status" value="1"/>
</dbReference>
<organism evidence="11">
    <name type="scientific">uncultured Flavobacteriia bacterium</name>
    <dbReference type="NCBI Taxonomy" id="212695"/>
    <lineage>
        <taxon>Bacteria</taxon>
        <taxon>Pseudomonadati</taxon>
        <taxon>Bacteroidota</taxon>
        <taxon>Flavobacteriia</taxon>
        <taxon>environmental samples</taxon>
    </lineage>
</organism>
<dbReference type="InterPro" id="IPR035874">
    <property type="entry name" value="IDS"/>
</dbReference>
<dbReference type="EMBL" id="FO117614">
    <property type="protein sequence ID" value="CCG00654.1"/>
    <property type="molecule type" value="Genomic_DNA"/>
</dbReference>
<dbReference type="GO" id="GO:0004553">
    <property type="term" value="F:hydrolase activity, hydrolyzing O-glycosyl compounds"/>
    <property type="evidence" value="ECO:0007669"/>
    <property type="project" value="InterPro"/>
</dbReference>
<dbReference type="GO" id="GO:0000272">
    <property type="term" value="P:polysaccharide catabolic process"/>
    <property type="evidence" value="ECO:0007669"/>
    <property type="project" value="UniProtKB-KW"/>
</dbReference>
<sequence>MKVKNLVLCFFVLFFSPGLFAQSETQNPNILFIAIDDLKPTIGSFGDAFAQTPIMDALSKEATIFLNNHTQQAVCGPSRASLMTGKRPDYTKVRDLKTKMRDINPDILTIPEHFKNNGYQTLGVGKIFDPRCVDNKRDLPSWSVPFIKENQLVYSSDYGPPALGYYQNKDIKNKVRQLRAEATSKGVKNLNKYVRDNYKPPFGSANVPDEAYTDGAIAARANLMLQDLSQNQSTPFFLAVGFKRPHLPFTAPQKYWDLYNKNEIELASYQTKSVNGPDLAYHSSGEMRSYKYPEIDYVINEENLLDLEESHQKDLIHGYYACTSFIDAQIGKILQTLKSTGLDKNTIVVIWGDHGWHLGDHSLWNKHSNFEQATRSPLIIYNPKVKKGVKVTSPTEFVDIFPTLCEAANLNIPLNLDGTSLNSLVEGAAISPKSYAVSQWQSGNKTGYSFRTEQYRYTVWVTNKKSTDPIFQKDIYAEELYDYKFDPNETYNRIDDENYAIYKTRFQKLAARYFKSQLIDTIKTEKFPLNTSKLIIGATLNHHEMDSEKGALFLKDFNYLTPANAAKQSRIHPEPNVWDWKRIDDFIAFSKSNNLIVRMHGPSSPQASKWAKEDNRTAEELQTVMVDFMTATAKRFNTIPNIKWMDVVNETVLPNGEWFGPKKGTSLWENPWLKMGLDPNGFPNYILKSFEIATKHATNIKLVYNHNAGMQPIMWDKVKETILYIRSKGHRVDAIGWQGHINLSSSTKDFIEDTDNTLNKLSELVDWAHANYLEFHITELDYKIKDKSNIIVQHQIQALLYSKIISLLESKTVTGVVALNLWDMGERFKKNRGYFQSIYDADLKPTPAYQIIKNALKN</sequence>
<feature type="domain" description="GH10" evidence="10">
    <location>
        <begin position="530"/>
        <end position="855"/>
    </location>
</feature>
<accession>H6RHZ3</accession>
<proteinExistence type="inferred from homology"/>
<dbReference type="InterPro" id="IPR017853">
    <property type="entry name" value="GH"/>
</dbReference>
<keyword evidence="8" id="KW-0624">Polysaccharide degradation</keyword>
<feature type="chain" id="PRO_5003606812" evidence="9">
    <location>
        <begin position="22"/>
        <end position="858"/>
    </location>
</feature>
<dbReference type="InterPro" id="IPR024607">
    <property type="entry name" value="Sulfatase_CS"/>
</dbReference>
<dbReference type="InterPro" id="IPR001000">
    <property type="entry name" value="GH10_dom"/>
</dbReference>
<dbReference type="PROSITE" id="PS51760">
    <property type="entry name" value="GH10_2"/>
    <property type="match status" value="1"/>
</dbReference>
<evidence type="ECO:0000313" key="11">
    <source>
        <dbReference type="EMBL" id="CCG00654.1"/>
    </source>
</evidence>
<evidence type="ECO:0000256" key="2">
    <source>
        <dbReference type="ARBA" id="ARBA00008779"/>
    </source>
</evidence>
<comment type="similarity">
    <text evidence="2">Belongs to the sulfatase family.</text>
</comment>
<comment type="cofactor">
    <cofactor evidence="1">
        <name>Ca(2+)</name>
        <dbReference type="ChEBI" id="CHEBI:29108"/>
    </cofactor>
</comment>
<dbReference type="GO" id="GO:0005737">
    <property type="term" value="C:cytoplasm"/>
    <property type="evidence" value="ECO:0007669"/>
    <property type="project" value="TreeGrafter"/>
</dbReference>
<dbReference type="AlphaFoldDB" id="H6RHZ3"/>
<dbReference type="SMART" id="SM00633">
    <property type="entry name" value="Glyco_10"/>
    <property type="match status" value="1"/>
</dbReference>
<evidence type="ECO:0000256" key="5">
    <source>
        <dbReference type="ARBA" id="ARBA00022801"/>
    </source>
</evidence>
<feature type="signal peptide" evidence="9">
    <location>
        <begin position="1"/>
        <end position="21"/>
    </location>
</feature>
<evidence type="ECO:0000256" key="1">
    <source>
        <dbReference type="ARBA" id="ARBA00001913"/>
    </source>
</evidence>
<gene>
    <name evidence="11" type="ORF">VIS_S3DLC50020</name>
</gene>
<evidence type="ECO:0000259" key="10">
    <source>
        <dbReference type="PROSITE" id="PS51760"/>
    </source>
</evidence>
<keyword evidence="7" id="KW-0119">Carbohydrate metabolism</keyword>
<dbReference type="Pfam" id="PF00331">
    <property type="entry name" value="Glyco_hydro_10"/>
    <property type="match status" value="1"/>
</dbReference>
<reference evidence="11" key="2">
    <citation type="submission" date="2012-02" db="EMBL/GenBank/DDBJ databases">
        <authorList>
            <person name="Genoscope - CEA"/>
        </authorList>
    </citation>
    <scope>NUCLEOTIDE SEQUENCE</scope>
</reference>
<evidence type="ECO:0000256" key="3">
    <source>
        <dbReference type="ARBA" id="ARBA00022723"/>
    </source>
</evidence>
<evidence type="ECO:0000256" key="9">
    <source>
        <dbReference type="SAM" id="SignalP"/>
    </source>
</evidence>
<keyword evidence="5" id="KW-0378">Hydrolase</keyword>
<dbReference type="Pfam" id="PF00884">
    <property type="entry name" value="Sulfatase"/>
    <property type="match status" value="1"/>
</dbReference>
<keyword evidence="3" id="KW-0479">Metal-binding</keyword>
<dbReference type="InterPro" id="IPR017850">
    <property type="entry name" value="Alkaline_phosphatase_core_sf"/>
</dbReference>
<dbReference type="CDD" id="cd16030">
    <property type="entry name" value="iduronate-2-sulfatase"/>
    <property type="match status" value="1"/>
</dbReference>
<dbReference type="SUPFAM" id="SSF53649">
    <property type="entry name" value="Alkaline phosphatase-like"/>
    <property type="match status" value="1"/>
</dbReference>
<dbReference type="PROSITE" id="PS00523">
    <property type="entry name" value="SULFATASE_1"/>
    <property type="match status" value="1"/>
</dbReference>
<evidence type="ECO:0000256" key="8">
    <source>
        <dbReference type="ARBA" id="ARBA00023326"/>
    </source>
</evidence>
<evidence type="ECO:0000256" key="7">
    <source>
        <dbReference type="ARBA" id="ARBA00023277"/>
    </source>
</evidence>
<dbReference type="InterPro" id="IPR000917">
    <property type="entry name" value="Sulfatase_N"/>
</dbReference>
<name>H6RHZ3_9BACT</name>
<reference evidence="11" key="1">
    <citation type="journal article" date="2012" name="Environ. Microbiol.">
        <title>Genomic content of uncultured Bacteroidetes from contrasting oceanic provinces in the North Atlantic Ocean.</title>
        <authorList>
            <person name="Gomez-Pereira P.R."/>
            <person name="Schuler M."/>
            <person name="Fuchs B.M."/>
            <person name="Bennke C."/>
            <person name="Teeling H."/>
            <person name="Waldmann J."/>
            <person name="Richter M."/>
            <person name="Barbe V."/>
            <person name="Bataille E."/>
            <person name="Glockner F.O."/>
            <person name="Amann R."/>
        </authorList>
    </citation>
    <scope>NUCLEOTIDE SEQUENCE</scope>
</reference>
<dbReference type="SUPFAM" id="SSF51445">
    <property type="entry name" value="(Trans)glycosidases"/>
    <property type="match status" value="1"/>
</dbReference>
<dbReference type="PANTHER" id="PTHR45953">
    <property type="entry name" value="IDURONATE 2-SULFATASE"/>
    <property type="match status" value="1"/>
</dbReference>
<keyword evidence="4 9" id="KW-0732">Signal</keyword>